<dbReference type="PANTHER" id="PTHR43775">
    <property type="entry name" value="FATTY ACID SYNTHASE"/>
    <property type="match status" value="1"/>
</dbReference>
<dbReference type="InterPro" id="IPR042104">
    <property type="entry name" value="PKS_dehydratase_sf"/>
</dbReference>
<dbReference type="SUPFAM" id="SSF47336">
    <property type="entry name" value="ACP-like"/>
    <property type="match status" value="1"/>
</dbReference>
<dbReference type="Gene3D" id="3.40.366.10">
    <property type="entry name" value="Malonyl-Coenzyme A Acyl Carrier Protein, domain 2"/>
    <property type="match status" value="2"/>
</dbReference>
<dbReference type="PROSITE" id="PS00606">
    <property type="entry name" value="KS3_1"/>
    <property type="match status" value="1"/>
</dbReference>
<dbReference type="InterPro" id="IPR001227">
    <property type="entry name" value="Ac_transferase_dom_sf"/>
</dbReference>
<dbReference type="GO" id="GO:0004315">
    <property type="term" value="F:3-oxoacyl-[acyl-carrier-protein] synthase activity"/>
    <property type="evidence" value="ECO:0007669"/>
    <property type="project" value="InterPro"/>
</dbReference>
<keyword evidence="2" id="KW-0596">Phosphopantetheine</keyword>
<dbReference type="Pfam" id="PF16073">
    <property type="entry name" value="SAT"/>
    <property type="match status" value="1"/>
</dbReference>
<dbReference type="Pfam" id="PF00550">
    <property type="entry name" value="PP-binding"/>
    <property type="match status" value="1"/>
</dbReference>
<dbReference type="InterPro" id="IPR050091">
    <property type="entry name" value="PKS_NRPS_Biosynth_Enz"/>
</dbReference>
<feature type="region of interest" description="C-terminal hotdog fold" evidence="5">
    <location>
        <begin position="1483"/>
        <end position="1629"/>
    </location>
</feature>
<organism evidence="9 10">
    <name type="scientific">Penicillium malachiteum</name>
    <dbReference type="NCBI Taxonomy" id="1324776"/>
    <lineage>
        <taxon>Eukaryota</taxon>
        <taxon>Fungi</taxon>
        <taxon>Dikarya</taxon>
        <taxon>Ascomycota</taxon>
        <taxon>Pezizomycotina</taxon>
        <taxon>Eurotiomycetes</taxon>
        <taxon>Eurotiomycetidae</taxon>
        <taxon>Eurotiales</taxon>
        <taxon>Aspergillaceae</taxon>
        <taxon>Penicillium</taxon>
    </lineage>
</organism>
<keyword evidence="4" id="KW-0808">Transferase</keyword>
<dbReference type="Gene3D" id="1.10.1200.10">
    <property type="entry name" value="ACP-like"/>
    <property type="match status" value="1"/>
</dbReference>
<evidence type="ECO:0000256" key="5">
    <source>
        <dbReference type="PROSITE-ProRule" id="PRU01363"/>
    </source>
</evidence>
<dbReference type="InterPro" id="IPR014030">
    <property type="entry name" value="Ketoacyl_synth_N"/>
</dbReference>
<evidence type="ECO:0000259" key="7">
    <source>
        <dbReference type="PROSITE" id="PS52004"/>
    </source>
</evidence>
<dbReference type="PROSITE" id="PS52019">
    <property type="entry name" value="PKS_MFAS_DH"/>
    <property type="match status" value="1"/>
</dbReference>
<feature type="region of interest" description="N-terminal hotdog fold" evidence="5">
    <location>
        <begin position="1321"/>
        <end position="1456"/>
    </location>
</feature>
<dbReference type="Gene3D" id="3.30.70.3290">
    <property type="match status" value="1"/>
</dbReference>
<reference evidence="9" key="1">
    <citation type="journal article" date="2023" name="IMA Fungus">
        <title>Comparative genomic study of the Penicillium genus elucidates a diverse pangenome and 15 lateral gene transfer events.</title>
        <authorList>
            <person name="Petersen C."/>
            <person name="Sorensen T."/>
            <person name="Nielsen M.R."/>
            <person name="Sondergaard T.E."/>
            <person name="Sorensen J.L."/>
            <person name="Fitzpatrick D.A."/>
            <person name="Frisvad J.C."/>
            <person name="Nielsen K.L."/>
        </authorList>
    </citation>
    <scope>NUCLEOTIDE SEQUENCE</scope>
    <source>
        <strain evidence="9">IBT 17514</strain>
    </source>
</reference>
<dbReference type="InterPro" id="IPR014031">
    <property type="entry name" value="Ketoacyl_synth_C"/>
</dbReference>
<evidence type="ECO:0000259" key="6">
    <source>
        <dbReference type="PROSITE" id="PS50075"/>
    </source>
</evidence>
<dbReference type="Pfam" id="PF02801">
    <property type="entry name" value="Ketoacyl-synt_C"/>
    <property type="match status" value="1"/>
</dbReference>
<dbReference type="SUPFAM" id="SSF55048">
    <property type="entry name" value="Probable ACP-binding domain of malonyl-CoA ACP transacylase"/>
    <property type="match status" value="1"/>
</dbReference>
<keyword evidence="3" id="KW-0597">Phosphoprotein</keyword>
<dbReference type="InterPro" id="IPR016035">
    <property type="entry name" value="Acyl_Trfase/lysoPLipase"/>
</dbReference>
<dbReference type="GO" id="GO:0004312">
    <property type="term" value="F:fatty acid synthase activity"/>
    <property type="evidence" value="ECO:0007669"/>
    <property type="project" value="TreeGrafter"/>
</dbReference>
<dbReference type="PANTHER" id="PTHR43775:SF24">
    <property type="entry name" value="NON-REDUCING POLYKETIDE SYNTHASE APTA-RELATED"/>
    <property type="match status" value="1"/>
</dbReference>
<evidence type="ECO:0000313" key="9">
    <source>
        <dbReference type="EMBL" id="KAJ5716446.1"/>
    </source>
</evidence>
<dbReference type="GO" id="GO:0006633">
    <property type="term" value="P:fatty acid biosynthetic process"/>
    <property type="evidence" value="ECO:0007669"/>
    <property type="project" value="InterPro"/>
</dbReference>
<dbReference type="SMART" id="SM00825">
    <property type="entry name" value="PKS_KS"/>
    <property type="match status" value="1"/>
</dbReference>
<dbReference type="InterPro" id="IPR009081">
    <property type="entry name" value="PP-bd_ACP"/>
</dbReference>
<evidence type="ECO:0000313" key="10">
    <source>
        <dbReference type="Proteomes" id="UP001215712"/>
    </source>
</evidence>
<dbReference type="InterPro" id="IPR016036">
    <property type="entry name" value="Malonyl_transacylase_ACP-bd"/>
</dbReference>
<dbReference type="Pfam" id="PF22621">
    <property type="entry name" value="CurL-like_PKS_C"/>
    <property type="match status" value="1"/>
</dbReference>
<dbReference type="InterPro" id="IPR049900">
    <property type="entry name" value="PKS_mFAS_DH"/>
</dbReference>
<feature type="active site" description="Proton donor; for dehydratase activity" evidence="5">
    <location>
        <position position="1541"/>
    </location>
</feature>
<comment type="caution">
    <text evidence="9">The sequence shown here is derived from an EMBL/GenBank/DDBJ whole genome shotgun (WGS) entry which is preliminary data.</text>
</comment>
<dbReference type="InterPro" id="IPR014043">
    <property type="entry name" value="Acyl_transferase_dom"/>
</dbReference>
<feature type="active site" description="Proton acceptor; for dehydratase activity" evidence="5">
    <location>
        <position position="1353"/>
    </location>
</feature>
<evidence type="ECO:0000259" key="8">
    <source>
        <dbReference type="PROSITE" id="PS52019"/>
    </source>
</evidence>
<dbReference type="SMART" id="SM00827">
    <property type="entry name" value="PKS_AT"/>
    <property type="match status" value="1"/>
</dbReference>
<feature type="domain" description="Ketosynthase family 3 (KS3)" evidence="7">
    <location>
        <begin position="404"/>
        <end position="835"/>
    </location>
</feature>
<dbReference type="FunFam" id="3.40.366.10:FF:000017">
    <property type="entry name" value="Non-reducing polyketide synthase aptA"/>
    <property type="match status" value="1"/>
</dbReference>
<dbReference type="PROSITE" id="PS50075">
    <property type="entry name" value="CARRIER"/>
    <property type="match status" value="1"/>
</dbReference>
<dbReference type="InterPro" id="IPR030918">
    <property type="entry name" value="PT_fungal_PKS"/>
</dbReference>
<dbReference type="InterPro" id="IPR036736">
    <property type="entry name" value="ACP-like_sf"/>
</dbReference>
<evidence type="ECO:0000256" key="2">
    <source>
        <dbReference type="ARBA" id="ARBA00022450"/>
    </source>
</evidence>
<feature type="domain" description="PKS/mFAS DH" evidence="8">
    <location>
        <begin position="1321"/>
        <end position="1629"/>
    </location>
</feature>
<dbReference type="SUPFAM" id="SSF53901">
    <property type="entry name" value="Thiolase-like"/>
    <property type="match status" value="1"/>
</dbReference>
<dbReference type="InterPro" id="IPR032088">
    <property type="entry name" value="SAT"/>
</dbReference>
<dbReference type="CDD" id="cd00833">
    <property type="entry name" value="PKS"/>
    <property type="match status" value="1"/>
</dbReference>
<dbReference type="Pfam" id="PF00698">
    <property type="entry name" value="Acyl_transf_1"/>
    <property type="match status" value="1"/>
</dbReference>
<dbReference type="SUPFAM" id="SSF52151">
    <property type="entry name" value="FabD/lysophospholipase-like"/>
    <property type="match status" value="1"/>
</dbReference>
<dbReference type="FunFam" id="3.10.129.110:FF:000001">
    <property type="entry name" value="Sterigmatocystin biosynthesis polyketide synthase"/>
    <property type="match status" value="1"/>
</dbReference>
<dbReference type="NCBIfam" id="TIGR04532">
    <property type="entry name" value="PT_fungal_PKS"/>
    <property type="match status" value="1"/>
</dbReference>
<feature type="domain" description="Carrier" evidence="6">
    <location>
        <begin position="1696"/>
        <end position="1771"/>
    </location>
</feature>
<reference evidence="9" key="2">
    <citation type="submission" date="2023-01" db="EMBL/GenBank/DDBJ databases">
        <authorList>
            <person name="Petersen C."/>
        </authorList>
    </citation>
    <scope>NUCLEOTIDE SEQUENCE</scope>
    <source>
        <strain evidence="9">IBT 17514</strain>
    </source>
</reference>
<dbReference type="InterPro" id="IPR020841">
    <property type="entry name" value="PKS_Beta-ketoAc_synthase_dom"/>
</dbReference>
<gene>
    <name evidence="9" type="ORF">N7493_008357</name>
</gene>
<dbReference type="Proteomes" id="UP001215712">
    <property type="component" value="Unassembled WGS sequence"/>
</dbReference>
<dbReference type="PROSITE" id="PS52004">
    <property type="entry name" value="KS3_2"/>
    <property type="match status" value="1"/>
</dbReference>
<dbReference type="InterPro" id="IPR018201">
    <property type="entry name" value="Ketoacyl_synth_AS"/>
</dbReference>
<comment type="pathway">
    <text evidence="1">Secondary metabolite biosynthesis.</text>
</comment>
<evidence type="ECO:0000256" key="3">
    <source>
        <dbReference type="ARBA" id="ARBA00022553"/>
    </source>
</evidence>
<dbReference type="FunFam" id="1.10.1200.10:FF:000011">
    <property type="entry name" value="Sterigmatocystin biosynthesis polyketide synthase"/>
    <property type="match status" value="1"/>
</dbReference>
<dbReference type="Pfam" id="PF00109">
    <property type="entry name" value="ketoacyl-synt"/>
    <property type="match status" value="1"/>
</dbReference>
<proteinExistence type="predicted"/>
<dbReference type="InterPro" id="IPR016039">
    <property type="entry name" value="Thiolase-like"/>
</dbReference>
<dbReference type="EMBL" id="JAQJAN010000012">
    <property type="protein sequence ID" value="KAJ5716446.1"/>
    <property type="molecule type" value="Genomic_DNA"/>
</dbReference>
<accession>A0AAD6HH00</accession>
<evidence type="ECO:0000256" key="1">
    <source>
        <dbReference type="ARBA" id="ARBA00005179"/>
    </source>
</evidence>
<keyword evidence="10" id="KW-1185">Reference proteome</keyword>
<dbReference type="Gene3D" id="3.10.129.110">
    <property type="entry name" value="Polyketide synthase dehydratase"/>
    <property type="match status" value="1"/>
</dbReference>
<sequence>MDTPSSISTSTDIERDLQHRLVFFGNDFPSDNLADLFRRLHRWSKDAKFRALALFLDESIAVLSTEISQLSQDIPGEVSCLQNVVGLVNAYEAVRTTPIGGALESSLLCVLQIGALIGSYEAAGTQFDLVGSGTTICGLSIGLLTAAALAVSSSISCLAYYGVESVRVAFRMAIYVDHVSQSLEAREPDTPPKTWAYVITGIKADVVQQELDRYNVETSTPNLLKVFISAADSSSVSVTGPPSRLLNALHHSAVLRYSKHLPLPVYNGICHADHLYSPRDAAEIVSFPRKKADDPVLLPVLSAETGQPYCATQAGQLWEEIVYEILTRGIFLDRLTGGIVEDLGMVPPPQVEITFLRASIVSQGIFAAIKSHNPQTTIKEISVIEWCHREEPDFFPANPQSPRHSKLAVMGMSCRLPGGANDLELFWKLMEDGRDVHTRVPPDRFDVDAHYDPTGNIPNSTQTPYGNFIDCPGMFDANFFNMSPKEAEQTDPMHRLALVTAYEALEMAGYAPNRTPSTNLSRIGTYYGQASDDWRELNAGQHIGTYAVPGGERAFANGRIHYFFKFGGPTFNIDTACSSGLAAVNAACSALWAGEVDTAIAGGLSIITNPDNYAMLCRGHFLSHTGQCKVWDKDADGYCRADGIGSVVIKRLEDAVADNDNIIAVIDSAATNQSAEAISITHPHAGAQKENYQQVMNAAGVNPTAVSYVELHGTGTQAGDAVESESVLDIFANPKVRRQAPLLIGAVKSNLGHGEAAAGITSLLKVLLMYEKGIIPPHVGIKSEMNPIVAQRLERCQASLALEITPWPRKADKKRFALINSFGAHGGNTTLLLEDAPHHVSEGTDPRLTHVVTLSAKSKTSLKANIENLRDYILRYSETNLEDLAYTTCVRRIHHHTRVTVAVSTLSELKASLEDIISSQMINTIRPVSISSSAVPFTFTGQGTSYPGMGSQLYENFPFYRSEVSGLDRLVQSFNFASIMPYLLGTNDNKENFSPMTTQLAILVTEIALTRLWAYLGILPSVVIGHSLGEYAAFVAADILSAADAIFLVGKRAELLLAKCQRRSHGMLAIRASAIEITKLAPIDLTFEISCMNTPKSTVLGGPTENIQKLRDTLDAAGYKCTLLDVPFAFHTEQMDPILDVFENLAQQVSFRAPSVPVLSPLLGDCIFDGKTINSNYLCRASREPVRFFDAIEAGRDLSVIDENAIFIEIGPHTVNSSFIRSILPRTRTLASLTKNENDFSALAGSLAVLHNDGFPVNWNAYFKPHEKSHRLLRLPAYSWNMKNYWIQYVGTWTLDKAYPQTTRPQSTPPTCSSFRTSSIHYILSEEIDDKVARMTAISDIMHPELRAAVDGHTMNGFGVASSSIWGDMAFTAGEYLCKRARSEINNIDMDITDLAVYNAQIAHTDRSRSQALQIEASLDLTTDKMRISWYNVLTDKSRATEPYATATVIFTDAAPWRKEWSKVTHLVNSRIESLDSMAHQGVASRLSHTMTYNLFKNVVDYSENYRGMQSVVLNGLEAYADITLSPDRHGNWHTPPHWIDSIFHIGGFVLNGSDASNTQDYFYVTPGWGSCRISQALEAGAKYRSYVRMAPSEEKNMYSGDVYVLQEGAIIGMMSEMRFRRVPRVLMNQFFSPSNDAAEKPIIPTPVPAKPVQLKAAAQPVVSVPACGPVPTRNPVSNLSADKNVSTSENNEVALSVSPIVGDCLKIIARETGLDISELTDGASFVELGVDSLMSLVLSEKFRQELNLEVKSSIFIECPNIGELKAWLDQ</sequence>
<dbReference type="Gene3D" id="3.40.47.10">
    <property type="match status" value="1"/>
</dbReference>
<evidence type="ECO:0000256" key="4">
    <source>
        <dbReference type="ARBA" id="ARBA00022679"/>
    </source>
</evidence>
<dbReference type="GO" id="GO:0044550">
    <property type="term" value="P:secondary metabolite biosynthetic process"/>
    <property type="evidence" value="ECO:0007669"/>
    <property type="project" value="TreeGrafter"/>
</dbReference>
<protein>
    <submittedName>
        <fullName evidence="9">Polyketide synthase</fullName>
    </submittedName>
</protein>
<name>A0AAD6HH00_9EURO</name>